<dbReference type="AlphaFoldDB" id="A0A443ZT91"/>
<dbReference type="Gene3D" id="2.30.40.10">
    <property type="entry name" value="Urease, subunit C, domain 1"/>
    <property type="match status" value="1"/>
</dbReference>
<evidence type="ECO:0000256" key="1">
    <source>
        <dbReference type="SAM" id="SignalP"/>
    </source>
</evidence>
<evidence type="ECO:0000259" key="2">
    <source>
        <dbReference type="Pfam" id="PF07969"/>
    </source>
</evidence>
<feature type="chain" id="PRO_5019008634" evidence="1">
    <location>
        <begin position="23"/>
        <end position="580"/>
    </location>
</feature>
<dbReference type="Gene3D" id="3.10.310.70">
    <property type="match status" value="1"/>
</dbReference>
<dbReference type="SUPFAM" id="SSF51556">
    <property type="entry name" value="Metallo-dependent hydrolases"/>
    <property type="match status" value="1"/>
</dbReference>
<name>A0A443ZT91_9PSED</name>
<feature type="domain" description="Amidohydrolase 3" evidence="2">
    <location>
        <begin position="71"/>
        <end position="576"/>
    </location>
</feature>
<dbReference type="OrthoDB" id="9031471at2"/>
<dbReference type="SUPFAM" id="SSF51338">
    <property type="entry name" value="Composite domain of metallo-dependent hydrolases"/>
    <property type="match status" value="1"/>
</dbReference>
<dbReference type="Pfam" id="PF07969">
    <property type="entry name" value="Amidohydro_3"/>
    <property type="match status" value="1"/>
</dbReference>
<dbReference type="EMBL" id="QJRG01000042">
    <property type="protein sequence ID" value="RWU22865.1"/>
    <property type="molecule type" value="Genomic_DNA"/>
</dbReference>
<accession>A0A443ZT91</accession>
<dbReference type="InterPro" id="IPR013108">
    <property type="entry name" value="Amidohydro_3"/>
</dbReference>
<comment type="caution">
    <text evidence="3">The sequence shown here is derived from an EMBL/GenBank/DDBJ whole genome shotgun (WGS) entry which is preliminary data.</text>
</comment>
<proteinExistence type="predicted"/>
<keyword evidence="3" id="KW-0378">Hydrolase</keyword>
<keyword evidence="1" id="KW-0732">Signal</keyword>
<dbReference type="Proteomes" id="UP000288983">
    <property type="component" value="Unassembled WGS sequence"/>
</dbReference>
<dbReference type="Gene3D" id="3.20.20.140">
    <property type="entry name" value="Metal-dependent hydrolases"/>
    <property type="match status" value="1"/>
</dbReference>
<gene>
    <name evidence="3" type="ORF">DM813_11730</name>
</gene>
<feature type="signal peptide" evidence="1">
    <location>
        <begin position="1"/>
        <end position="22"/>
    </location>
</feature>
<dbReference type="InterPro" id="IPR011059">
    <property type="entry name" value="Metal-dep_hydrolase_composite"/>
</dbReference>
<dbReference type="GO" id="GO:0016810">
    <property type="term" value="F:hydrolase activity, acting on carbon-nitrogen (but not peptide) bonds"/>
    <property type="evidence" value="ECO:0007669"/>
    <property type="project" value="InterPro"/>
</dbReference>
<dbReference type="CDD" id="cd01300">
    <property type="entry name" value="YtcJ_like"/>
    <property type="match status" value="1"/>
</dbReference>
<evidence type="ECO:0000313" key="4">
    <source>
        <dbReference type="Proteomes" id="UP000288983"/>
    </source>
</evidence>
<organism evidence="3 4">
    <name type="scientific">Pseudomonas alkylphenolica</name>
    <dbReference type="NCBI Taxonomy" id="237609"/>
    <lineage>
        <taxon>Bacteria</taxon>
        <taxon>Pseudomonadati</taxon>
        <taxon>Pseudomonadota</taxon>
        <taxon>Gammaproteobacteria</taxon>
        <taxon>Pseudomonadales</taxon>
        <taxon>Pseudomonadaceae</taxon>
        <taxon>Pseudomonas</taxon>
    </lineage>
</organism>
<dbReference type="PANTHER" id="PTHR22642">
    <property type="entry name" value="IMIDAZOLONEPROPIONASE"/>
    <property type="match status" value="1"/>
</dbReference>
<reference evidence="3 4" key="1">
    <citation type="submission" date="2018-06" db="EMBL/GenBank/DDBJ databases">
        <title>Bacteria isolated from soil of Wuhan.</title>
        <authorList>
            <person name="Wei X."/>
            <person name="Chunhua H."/>
        </authorList>
    </citation>
    <scope>NUCLEOTIDE SEQUENCE [LARGE SCALE GENOMIC DNA]</scope>
    <source>
        <strain evidence="4">xwS2</strain>
    </source>
</reference>
<dbReference type="PANTHER" id="PTHR22642:SF2">
    <property type="entry name" value="PROTEIN LONG AFTER FAR-RED 3"/>
    <property type="match status" value="1"/>
</dbReference>
<sequence>MIRFVPALLALAVAFSSSESMAAADLILVNGKIFTADPANPQVQAIAVDHGKIVAVGSDDEVRGFADNATQVIDLAGKRVTPGLIDSHSHSVFGGLELAAANMEGESVSVDELEQRLRTWRADGRAKLGEFLQVVGMNSSDWSKAQAFGERFNHGEWANTPIVFVGGDHHTAWANNAMLKRAGIDKALVAGLSKADSATIGTLKNGEPSGFLVDAGWDRVAAVLPPVDAAGLLRAAEAAVHYNNSFGITAWMDPAANGAPGEAMFAIKPTEKTVGVLPAYKALAEKGGLTAHVAALLVVNPKSRPADLDTIDKVRQQFTGIPNLTLPGIKVFADGVLEYPAQSAALLDHYSNSHKSGELLLDPQHFGELVTAADKRGWLVHVHAIGDRAVRESLNGIEQARKAGNSGITHSITHLQLVNPTEFARFKPLNVIASMQLLWAAGDEYTLDMVKPYVDSAAYRYQYPARSLLKHGATIAGASDWPVSSPNPWLAIAQAASREGPKGVLNAEESLDRETMLYAYTINAAKTIGLEQQIGSLSKGKQADFVILDRDVLTVSDKDVSETQVLATYFGGQPVYTPAK</sequence>
<dbReference type="RefSeq" id="WP_128323533.1">
    <property type="nucleotide sequence ID" value="NZ_QJRG01000042.1"/>
</dbReference>
<evidence type="ECO:0000313" key="3">
    <source>
        <dbReference type="EMBL" id="RWU22865.1"/>
    </source>
</evidence>
<dbReference type="InterPro" id="IPR032466">
    <property type="entry name" value="Metal_Hydrolase"/>
</dbReference>
<dbReference type="InterPro" id="IPR033932">
    <property type="entry name" value="YtcJ-like"/>
</dbReference>
<protein>
    <submittedName>
        <fullName evidence="3">Amidohydrolase</fullName>
    </submittedName>
</protein>